<dbReference type="GO" id="GO:0016491">
    <property type="term" value="F:oxidoreductase activity"/>
    <property type="evidence" value="ECO:0007669"/>
    <property type="project" value="UniProtKB-KW"/>
</dbReference>
<dbReference type="GeneID" id="38776790"/>
<evidence type="ECO:0000313" key="5">
    <source>
        <dbReference type="Proteomes" id="UP000287166"/>
    </source>
</evidence>
<dbReference type="Pfam" id="PF00106">
    <property type="entry name" value="adh_short"/>
    <property type="match status" value="1"/>
</dbReference>
<dbReference type="Gene3D" id="3.40.50.720">
    <property type="entry name" value="NAD(P)-binding Rossmann-like Domain"/>
    <property type="match status" value="1"/>
</dbReference>
<dbReference type="FunCoup" id="A0A401GCM2">
    <property type="interactions" value="150"/>
</dbReference>
<evidence type="ECO:0000256" key="2">
    <source>
        <dbReference type="ARBA" id="ARBA00022857"/>
    </source>
</evidence>
<dbReference type="InterPro" id="IPR002347">
    <property type="entry name" value="SDR_fam"/>
</dbReference>
<dbReference type="PANTHER" id="PTHR24320">
    <property type="entry name" value="RETINOL DEHYDROGENASE"/>
    <property type="match status" value="1"/>
</dbReference>
<dbReference type="OrthoDB" id="191139at2759"/>
<keyword evidence="3" id="KW-0560">Oxidoreductase</keyword>
<dbReference type="RefSeq" id="XP_027610786.1">
    <property type="nucleotide sequence ID" value="XM_027754985.1"/>
</dbReference>
<comment type="similarity">
    <text evidence="1">Belongs to the short-chain dehydrogenases/reductases (SDR) family.</text>
</comment>
<dbReference type="PANTHER" id="PTHR24320:SF236">
    <property type="entry name" value="SHORT-CHAIN DEHYDROGENASE-RELATED"/>
    <property type="match status" value="1"/>
</dbReference>
<dbReference type="Proteomes" id="UP000287166">
    <property type="component" value="Unassembled WGS sequence"/>
</dbReference>
<dbReference type="STRING" id="139825.A0A401GCM2"/>
<dbReference type="InterPro" id="IPR036291">
    <property type="entry name" value="NAD(P)-bd_dom_sf"/>
</dbReference>
<evidence type="ECO:0000313" key="4">
    <source>
        <dbReference type="EMBL" id="GBE79873.1"/>
    </source>
</evidence>
<keyword evidence="2" id="KW-0521">NADP</keyword>
<comment type="caution">
    <text evidence="4">The sequence shown here is derived from an EMBL/GenBank/DDBJ whole genome shotgun (WGS) entry which is preliminary data.</text>
</comment>
<keyword evidence="5" id="KW-1185">Reference proteome</keyword>
<name>A0A401GCM2_9APHY</name>
<evidence type="ECO:0000256" key="3">
    <source>
        <dbReference type="ARBA" id="ARBA00023002"/>
    </source>
</evidence>
<dbReference type="InParanoid" id="A0A401GCM2"/>
<gene>
    <name evidence="4" type="ORF">SCP_0210750</name>
</gene>
<proteinExistence type="inferred from homology"/>
<dbReference type="PRINTS" id="PR00081">
    <property type="entry name" value="GDHRDH"/>
</dbReference>
<dbReference type="EMBL" id="BFAD01000002">
    <property type="protein sequence ID" value="GBE79873.1"/>
    <property type="molecule type" value="Genomic_DNA"/>
</dbReference>
<evidence type="ECO:0000256" key="1">
    <source>
        <dbReference type="ARBA" id="ARBA00006484"/>
    </source>
</evidence>
<accession>A0A401GCM2</accession>
<dbReference type="AlphaFoldDB" id="A0A401GCM2"/>
<protein>
    <submittedName>
        <fullName evidence="4">Uncharacterized oxidoreductase</fullName>
    </submittedName>
</protein>
<organism evidence="4 5">
    <name type="scientific">Sparassis crispa</name>
    <dbReference type="NCBI Taxonomy" id="139825"/>
    <lineage>
        <taxon>Eukaryota</taxon>
        <taxon>Fungi</taxon>
        <taxon>Dikarya</taxon>
        <taxon>Basidiomycota</taxon>
        <taxon>Agaricomycotina</taxon>
        <taxon>Agaricomycetes</taxon>
        <taxon>Polyporales</taxon>
        <taxon>Sparassidaceae</taxon>
        <taxon>Sparassis</taxon>
    </lineage>
</organism>
<sequence length="330" mass="35526">MGAIMSAFTLSPLKYGKAISEAYPPKPKWSTEDIGNLTGKVIIITGANTGIGFECAQTLASHGAKVYVCARSEQKGLDAVKRITEKIGGDSGLKSGQADFLLLDLADLQSVKKATDEFLKKESRLDVLMNSGGVMMPPAGSVNGAGLELQFATNVLGHFALTRLLLPTLLHTAKTSENGTVRVVNVASSAIMMAPWGGVKLNNIEGSSQMQNYGQSKLGNIIFSNELARRYGDSGILSVSLNPGNIQTELWQHQKSFFTPNTFIHKYPVAMGALTQLYGATSPELTKADSGVYLFPWARKGEALRKEAYDVTLGSQVWDWCEEQMKAAGL</sequence>
<dbReference type="SUPFAM" id="SSF51735">
    <property type="entry name" value="NAD(P)-binding Rossmann-fold domains"/>
    <property type="match status" value="1"/>
</dbReference>
<reference evidence="4 5" key="1">
    <citation type="journal article" date="2018" name="Sci. Rep.">
        <title>Genome sequence of the cauliflower mushroom Sparassis crispa (Hanabiratake) and its association with beneficial usage.</title>
        <authorList>
            <person name="Kiyama R."/>
            <person name="Furutani Y."/>
            <person name="Kawaguchi K."/>
            <person name="Nakanishi T."/>
        </authorList>
    </citation>
    <scope>NUCLEOTIDE SEQUENCE [LARGE SCALE GENOMIC DNA]</scope>
</reference>